<dbReference type="GO" id="GO:0005549">
    <property type="term" value="F:odorant binding"/>
    <property type="evidence" value="ECO:0007669"/>
    <property type="project" value="InterPro"/>
</dbReference>
<evidence type="ECO:0000256" key="6">
    <source>
        <dbReference type="ARBA" id="ARBA00022989"/>
    </source>
</evidence>
<dbReference type="Pfam" id="PF02949">
    <property type="entry name" value="7tm_6"/>
    <property type="match status" value="2"/>
</dbReference>
<protein>
    <recommendedName>
        <fullName evidence="10">Odorant receptor</fullName>
    </recommendedName>
</protein>
<dbReference type="PANTHER" id="PTHR21137">
    <property type="entry name" value="ODORANT RECEPTOR"/>
    <property type="match status" value="1"/>
</dbReference>
<proteinExistence type="inferred from homology"/>
<evidence type="ECO:0000256" key="10">
    <source>
        <dbReference type="RuleBase" id="RU351113"/>
    </source>
</evidence>
<comment type="caution">
    <text evidence="10">Lacks conserved residue(s) required for the propagation of feature annotation.</text>
</comment>
<keyword evidence="6 10" id="KW-1133">Transmembrane helix</keyword>
<gene>
    <name evidence="11" type="ORF">WN51_02657</name>
</gene>
<evidence type="ECO:0000256" key="4">
    <source>
        <dbReference type="ARBA" id="ARBA00022692"/>
    </source>
</evidence>
<evidence type="ECO:0000256" key="8">
    <source>
        <dbReference type="ARBA" id="ARBA00023170"/>
    </source>
</evidence>
<evidence type="ECO:0000256" key="2">
    <source>
        <dbReference type="ARBA" id="ARBA00022475"/>
    </source>
</evidence>
<comment type="similarity">
    <text evidence="10">Belongs to the insect chemoreceptor superfamily. Heteromeric odorant receptor channel (TC 1.A.69) family.</text>
</comment>
<evidence type="ECO:0000313" key="11">
    <source>
        <dbReference type="EMBL" id="KOX70601.1"/>
    </source>
</evidence>
<reference evidence="11 12" key="1">
    <citation type="submission" date="2015-07" db="EMBL/GenBank/DDBJ databases">
        <title>The genome of Melipona quadrifasciata.</title>
        <authorList>
            <person name="Pan H."/>
            <person name="Kapheim K."/>
        </authorList>
    </citation>
    <scope>NUCLEOTIDE SEQUENCE [LARGE SCALE GENOMIC DNA]</scope>
    <source>
        <strain evidence="11">0111107301</strain>
        <tissue evidence="11">Whole body</tissue>
    </source>
</reference>
<dbReference type="EMBL" id="KQ435859">
    <property type="protein sequence ID" value="KOX70601.1"/>
    <property type="molecule type" value="Genomic_DNA"/>
</dbReference>
<dbReference type="AlphaFoldDB" id="A0A0N1IT82"/>
<name>A0A0N1IT82_9HYME</name>
<evidence type="ECO:0000313" key="12">
    <source>
        <dbReference type="Proteomes" id="UP000053105"/>
    </source>
</evidence>
<keyword evidence="9 10" id="KW-0807">Transducer</keyword>
<dbReference type="InterPro" id="IPR004117">
    <property type="entry name" value="7tm6_olfct_rcpt"/>
</dbReference>
<evidence type="ECO:0000256" key="5">
    <source>
        <dbReference type="ARBA" id="ARBA00022725"/>
    </source>
</evidence>
<dbReference type="OrthoDB" id="6617147at2759"/>
<evidence type="ECO:0000256" key="7">
    <source>
        <dbReference type="ARBA" id="ARBA00023136"/>
    </source>
</evidence>
<keyword evidence="3 10" id="KW-0716">Sensory transduction</keyword>
<dbReference type="GO" id="GO:0005886">
    <property type="term" value="C:plasma membrane"/>
    <property type="evidence" value="ECO:0007669"/>
    <property type="project" value="UniProtKB-SubCell"/>
</dbReference>
<dbReference type="GO" id="GO:0004984">
    <property type="term" value="F:olfactory receptor activity"/>
    <property type="evidence" value="ECO:0007669"/>
    <property type="project" value="InterPro"/>
</dbReference>
<evidence type="ECO:0000256" key="3">
    <source>
        <dbReference type="ARBA" id="ARBA00022606"/>
    </source>
</evidence>
<keyword evidence="7 10" id="KW-0472">Membrane</keyword>
<dbReference type="GO" id="GO:0007165">
    <property type="term" value="P:signal transduction"/>
    <property type="evidence" value="ECO:0007669"/>
    <property type="project" value="UniProtKB-KW"/>
</dbReference>
<sequence>MKYDEKELFVRAYYPYDTTTSPNYELTMIGQVIGGMCSAIIYPSVDTFIAMLVLHACGQITNLKNELREIPHEKTDVETKLKKIVQKHNYIARFVETIEENFNMMLLIQMLACIVQICFQSFQALMVWKNLTVYKVYINRKKEYCNKIKHYIRNYMYVIIQCYIVLYNRTIFFFQYNLIYNIAEATYHCMWYNLPPEIARPLIIIMCRARASPLKLTAGKFYLNYQYGWNRSIMKYAGIWPEERKWNRPSSYIVLIPFLSMLCFACAPQTINLPFIIHDLNLVVENLSNNVTFTLSLMKTVAIWMNSKSLKSLLKCIAKDWATVETKTERETMVNVARVTRMIMIGCSMMCQLVVASYVILRLIFMQHDDNKMFIRGYYPYDTTVRPNYELTMIGQAIAGAYSASIYSSVDTFVAMLILHACGQISNLKNDLREMHSYDKVDLRTKLKKIVEKHNYINRFVLKGNY</sequence>
<feature type="transmembrane region" description="Helical" evidence="10">
    <location>
        <begin position="252"/>
        <end position="277"/>
    </location>
</feature>
<keyword evidence="5 10" id="KW-0552">Olfaction</keyword>
<comment type="subcellular location">
    <subcellularLocation>
        <location evidence="1 10">Cell membrane</location>
        <topology evidence="1 10">Multi-pass membrane protein</topology>
    </subcellularLocation>
</comment>
<feature type="transmembrane region" description="Helical" evidence="10">
    <location>
        <begin position="342"/>
        <end position="365"/>
    </location>
</feature>
<dbReference type="Proteomes" id="UP000053105">
    <property type="component" value="Unassembled WGS sequence"/>
</dbReference>
<accession>A0A0N1IT82</accession>
<keyword evidence="4 10" id="KW-0812">Transmembrane</keyword>
<dbReference type="PANTHER" id="PTHR21137:SF35">
    <property type="entry name" value="ODORANT RECEPTOR 19A-RELATED"/>
    <property type="match status" value="1"/>
</dbReference>
<keyword evidence="8 10" id="KW-0675">Receptor</keyword>
<organism evidence="11 12">
    <name type="scientific">Melipona quadrifasciata</name>
    <dbReference type="NCBI Taxonomy" id="166423"/>
    <lineage>
        <taxon>Eukaryota</taxon>
        <taxon>Metazoa</taxon>
        <taxon>Ecdysozoa</taxon>
        <taxon>Arthropoda</taxon>
        <taxon>Hexapoda</taxon>
        <taxon>Insecta</taxon>
        <taxon>Pterygota</taxon>
        <taxon>Neoptera</taxon>
        <taxon>Endopterygota</taxon>
        <taxon>Hymenoptera</taxon>
        <taxon>Apocrita</taxon>
        <taxon>Aculeata</taxon>
        <taxon>Apoidea</taxon>
        <taxon>Anthophila</taxon>
        <taxon>Apidae</taxon>
        <taxon>Melipona</taxon>
    </lineage>
</organism>
<keyword evidence="12" id="KW-1185">Reference proteome</keyword>
<keyword evidence="2" id="KW-1003">Cell membrane</keyword>
<evidence type="ECO:0000256" key="9">
    <source>
        <dbReference type="ARBA" id="ARBA00023224"/>
    </source>
</evidence>
<evidence type="ECO:0000256" key="1">
    <source>
        <dbReference type="ARBA" id="ARBA00004651"/>
    </source>
</evidence>